<dbReference type="AlphaFoldDB" id="A0A849L292"/>
<proteinExistence type="predicted"/>
<feature type="transmembrane region" description="Helical" evidence="1">
    <location>
        <begin position="174"/>
        <end position="195"/>
    </location>
</feature>
<gene>
    <name evidence="2" type="ORF">HMH01_08030</name>
</gene>
<protein>
    <submittedName>
        <fullName evidence="2">Uncharacterized protein</fullName>
    </submittedName>
</protein>
<feature type="transmembrane region" description="Helical" evidence="1">
    <location>
        <begin position="149"/>
        <end position="167"/>
    </location>
</feature>
<feature type="transmembrane region" description="Helical" evidence="1">
    <location>
        <begin position="112"/>
        <end position="129"/>
    </location>
</feature>
<keyword evidence="3" id="KW-1185">Reference proteome</keyword>
<feature type="transmembrane region" description="Helical" evidence="1">
    <location>
        <begin position="229"/>
        <end position="246"/>
    </location>
</feature>
<feature type="transmembrane region" description="Helical" evidence="1">
    <location>
        <begin position="62"/>
        <end position="82"/>
    </location>
</feature>
<keyword evidence="1" id="KW-1133">Transmembrane helix</keyword>
<reference evidence="2 3" key="1">
    <citation type="submission" date="2020-05" db="EMBL/GenBank/DDBJ databases">
        <title>Gimesia benthica sp. nov., a novel planctomycete isolated from a deep-sea water sample of the Northwest Indian Ocean.</title>
        <authorList>
            <person name="Wang J."/>
            <person name="Ruan C."/>
            <person name="Song L."/>
            <person name="Zhu Y."/>
            <person name="Li A."/>
            <person name="Zheng X."/>
            <person name="Wang L."/>
            <person name="Lu Z."/>
            <person name="Huang Y."/>
            <person name="Du W."/>
            <person name="Zhou Y."/>
            <person name="Huang L."/>
            <person name="Dai X."/>
        </authorList>
    </citation>
    <scope>NUCLEOTIDE SEQUENCE [LARGE SCALE GENOMIC DNA]</scope>
    <source>
        <strain evidence="2 3">YYQ-30</strain>
    </source>
</reference>
<sequence length="334" mass="34794">MAHASFSTEHPPLAMATGLAALAAAALLSTTIFPDLGPPAERLASDIPAIRRTAEITLLEIAALRVALALGGLSLLALWAFWPRLRETAPIRWLASRPALPLSAAHVSRRSGAILLGATLLFLAWVALGGRNPALFPPVIGLEDGPVEYATALLFVIAAGLAFAASRRGPGGRYALMHLALALGFLVCAGEEISWGQRLLDYSTPATLDALNAQGEFNLHNSFGYSADHIFMAGVALYGVMLPLLARTGPAIHGAADLTGLPIASAGLALGFAAASLIHDWSVFALLPRVPMNMAEGREFLCALGFLLLMTESLSRPVQPANSAVSRAASASSP</sequence>
<keyword evidence="1" id="KW-0812">Transmembrane</keyword>
<evidence type="ECO:0000256" key="1">
    <source>
        <dbReference type="SAM" id="Phobius"/>
    </source>
</evidence>
<name>A0A849L292_9RHOB</name>
<dbReference type="EMBL" id="JABFBC010000001">
    <property type="protein sequence ID" value="NNU80389.1"/>
    <property type="molecule type" value="Genomic_DNA"/>
</dbReference>
<keyword evidence="1" id="KW-0472">Membrane</keyword>
<dbReference type="Proteomes" id="UP000572377">
    <property type="component" value="Unassembled WGS sequence"/>
</dbReference>
<accession>A0A849L292</accession>
<feature type="transmembrane region" description="Helical" evidence="1">
    <location>
        <begin position="258"/>
        <end position="278"/>
    </location>
</feature>
<organism evidence="2 3">
    <name type="scientific">Halovulum dunhuangense</name>
    <dbReference type="NCBI Taxonomy" id="1505036"/>
    <lineage>
        <taxon>Bacteria</taxon>
        <taxon>Pseudomonadati</taxon>
        <taxon>Pseudomonadota</taxon>
        <taxon>Alphaproteobacteria</taxon>
        <taxon>Rhodobacterales</taxon>
        <taxon>Paracoccaceae</taxon>
        <taxon>Halovulum</taxon>
    </lineage>
</organism>
<evidence type="ECO:0000313" key="2">
    <source>
        <dbReference type="EMBL" id="NNU80389.1"/>
    </source>
</evidence>
<evidence type="ECO:0000313" key="3">
    <source>
        <dbReference type="Proteomes" id="UP000572377"/>
    </source>
</evidence>
<feature type="transmembrane region" description="Helical" evidence="1">
    <location>
        <begin position="12"/>
        <end position="33"/>
    </location>
</feature>
<comment type="caution">
    <text evidence="2">The sequence shown here is derived from an EMBL/GenBank/DDBJ whole genome shotgun (WGS) entry which is preliminary data.</text>
</comment>
<dbReference type="RefSeq" id="WP_171324114.1">
    <property type="nucleotide sequence ID" value="NZ_JABFBC010000001.1"/>
</dbReference>